<protein>
    <recommendedName>
        <fullName evidence="4">C3H1-type domain-containing protein</fullName>
    </recommendedName>
</protein>
<feature type="coiled-coil region" evidence="1">
    <location>
        <begin position="39"/>
        <end position="69"/>
    </location>
</feature>
<feature type="transmembrane region" description="Helical" evidence="2">
    <location>
        <begin position="1785"/>
        <end position="1806"/>
    </location>
</feature>
<accession>A0A061BQJ0</accession>
<organism evidence="3">
    <name type="scientific">Babesia bigemina</name>
    <dbReference type="NCBI Taxonomy" id="5866"/>
    <lineage>
        <taxon>Eukaryota</taxon>
        <taxon>Sar</taxon>
        <taxon>Alveolata</taxon>
        <taxon>Apicomplexa</taxon>
        <taxon>Aconoidasida</taxon>
        <taxon>Piroplasmida</taxon>
        <taxon>Babesiidae</taxon>
        <taxon>Babesia</taxon>
    </lineage>
</organism>
<dbReference type="RefSeq" id="XP_012770683.1">
    <property type="nucleotide sequence ID" value="XM_012915229.1"/>
</dbReference>
<evidence type="ECO:0008006" key="4">
    <source>
        <dbReference type="Google" id="ProtNLM"/>
    </source>
</evidence>
<feature type="coiled-coil region" evidence="1">
    <location>
        <begin position="207"/>
        <end position="234"/>
    </location>
</feature>
<dbReference type="EMBL" id="LK055141">
    <property type="protein sequence ID" value="CDR71738.1"/>
    <property type="molecule type" value="Genomic_DNA"/>
</dbReference>
<evidence type="ECO:0000256" key="1">
    <source>
        <dbReference type="SAM" id="Coils"/>
    </source>
</evidence>
<reference evidence="3" key="2">
    <citation type="submission" date="2014-06" db="EMBL/GenBank/DDBJ databases">
        <authorList>
            <person name="Aslett M."/>
            <person name="De Silva Nishadi"/>
        </authorList>
    </citation>
    <scope>NUCLEOTIDE SEQUENCE</scope>
    <source>
        <strain evidence="3">Bond</strain>
    </source>
</reference>
<keyword evidence="2" id="KW-0472">Membrane</keyword>
<dbReference type="KEGG" id="bbig:BBBOND_0003960"/>
<gene>
    <name evidence="3" type="ORF">BBBOND_0003960</name>
</gene>
<dbReference type="VEuPathDB" id="PiroplasmaDB:BBBOND_0003960"/>
<keyword evidence="2" id="KW-1133">Transmembrane helix</keyword>
<evidence type="ECO:0000313" key="3">
    <source>
        <dbReference type="EMBL" id="CDR71738.1"/>
    </source>
</evidence>
<reference evidence="3" key="1">
    <citation type="journal article" date="2014" name="Nucleic Acids Res.">
        <title>The evolutionary dynamics of variant antigen genes in Babesia reveal a history of genomic innovation underlying host-parasite interaction.</title>
        <authorList>
            <person name="Jackson A.P."/>
            <person name="Otto T.D."/>
            <person name="Darby A."/>
            <person name="Ramaprasad A."/>
            <person name="Xia D."/>
            <person name="Echaide I.E."/>
            <person name="Farber M."/>
            <person name="Gahlot S."/>
            <person name="Gamble J."/>
            <person name="Gupta D."/>
            <person name="Gupta Y."/>
            <person name="Jackson L."/>
            <person name="Malandrin L."/>
            <person name="Malas T.B."/>
            <person name="Moussa E."/>
            <person name="Nair M."/>
            <person name="Reid AJ."/>
            <person name="Sanders M."/>
            <person name="Sharma J."/>
            <person name="Tracey A."/>
            <person name="Quail M.A."/>
            <person name="Weir W."/>
            <person name="Wastling J.M."/>
            <person name="Hall N."/>
            <person name="Willadsen P."/>
            <person name="Lingelbach K."/>
            <person name="Shiels B."/>
            <person name="Tait A."/>
            <person name="Berriman M."/>
            <person name="Allred D.R."/>
            <person name="Pain A."/>
        </authorList>
    </citation>
    <scope>NUCLEOTIDE SEQUENCE</scope>
    <source>
        <strain evidence="3">Bond</strain>
    </source>
</reference>
<dbReference type="PANTHER" id="PTHR18976">
    <property type="entry name" value="APOLIPOPROTEIN"/>
    <property type="match status" value="1"/>
</dbReference>
<proteinExistence type="predicted"/>
<keyword evidence="2" id="KW-0812">Transmembrane</keyword>
<dbReference type="GeneID" id="24561955"/>
<sequence>MTSINHPNNLCLVTLLFPSSTPPPSSGVSQSSPSSSSWTERITKKIQELKNKLENLNNLKEANNGYLTEKDSKSLDSLPTQVASLETVSKLAEFAESLTKKPENNNILTHLCDGLQTFLGYDRNSKGYDGSGIVYSDLDRLCDGVMGFLSGVLSNIHMHLGQHKDTLNDAIDILNKNKHAGKKGFNDAIAQVVAGVRGYNDRVKRSNEKVKEPIEKLQAQMEELKNQVSEMVENNSPAGEKDEAVKAVDKHLDNCKNHANVFNNLFDLVSKTDMNMNVNDLNPKLRDNVLVALNAVQHESKRLQRLSEKAGQDLRSVYFNSITALKKLEKSVKEKIKTDVEQLVHNLKGLVTFIRTKLKGVNKLLKQYVSELDWWIYETRKMVAPAIVKAENVLKEVTWDNNGNLTAKWNKIDKAAKDLKQKVTLLFTAGNKAVGVAQENVGIALTEVKTMDGKLKEDMYTVKKEITSVVENVSKKIKLLGDAFTGITLDTDKNIKGIFDHIRKKVSQIKGTNNGLYMGLEGAIEGIKDYASEFESSKLAEKVRDWLEDILGNDMVKRWMLDYGEQMQSHRTVQLPYDHDGQIRDTAITKKMASAIIGELGKGEMEVAQHMIAAAEDEGNKIEAYLKAVQCVCERFADELEKDIEDDARTTIVEKIAKVIDPDLGSFAHLVSGSDPKEYLKSAVRHTLKVLVDMARGAAAELHSFALENRPFGSNPPSIAEKINEAYTNASNLLSKLNTATGAFTGTNYADDVDKAITKVAETLEAKLTQDSARKSTHVQLDTNEWFRNYNGCVNQEAQGIMETASPLTGGKNANEGTLPKAIGDIMRGVEEALAEIKNYDKEAQQHFQDVTSTLDDLCNAVKRNGEDVHGNLVVLQNEKIEVKLKKIRDNLDNLRITNLFETIKETKFFVETHAPKFQKDCLDSLNTFVDSEVKTAISTLTTLARKNYVTSIKDLLISFADKINEELEPLPKQIAEDLEIGFKGFMKTFGTTFVIKINGISTIKQYDSFVELPKDSRLGWAASCIDEGFNMFVKCFSNQSDVICNQSEIKHLSETFLRLLRQIIKSRHFDHHVVKMRHIYGEALSNFNPETFRDLSKDLLVPMKIGLSCFLKEIGKAYVNAYSGHTIDWDERNPETQYSAKAFLTTLRIFTELMDLNVSCMSSDLCKKPIFKSGENYPLAEILSGHGYDIPSSSEVQDGELRCGLTGMIIGTLLTKKQLFTYLGKHNGILQELYEYLHHYYRVRHLSTPYPGRHPSSVNEMLRWLCGLTYNSVYENLMLNGFGDLFDKPDNVNTVDIDISIKTEDDESLPSYPKSITASNLRDELTAVCHHAEILVIGIHGHGHANGVYACEFNTNQSNLLYPSNMNALICMLYDVLKHLHQQCYFLYQRCSYESGLGGWRDCWYGRDVGVSSWRCNSLQCPNQSADQTAKQEHKQICNQKCNQQYECGIKSPLQSFLEDGLQGFLPHTLDGKSGKLNCIVTNHVNIPCKTPMGFSDISQTASHRQTGEHLLSILESFCGSDDAPLTKLCSHINCLLPSAPKTLADMFGFYYHFLYEWSDLHQSGRKHRKDAFDDAITKANFGVKYDGLNITTIFTSHRHHEAHSTGDLFSLVRCKYDPKYTSAHHCGPYLRPLCYDIYGSFSEKHGGQYLSWIVYLTETFYKLLRALYDECCKRCNTPGSRCYRKVCVRNCSTLQDLPLARESKHDAACISIVQCPATIPTLYHYGFALKSPSTLHGAYNDHEKRTCRDLRAALENVLQVGNALHTLAFVTIPKFLFDLRQPFIWLNVALWLLSFLYLLHIMVIRLDLLHIKSHLHSPSSHRIAAQSLLAAARVGKLNRVFYLQP</sequence>
<dbReference type="OrthoDB" id="366916at2759"/>
<dbReference type="PANTHER" id="PTHR18976:SF34">
    <property type="entry name" value="LIPID-BINDING PROTEIN"/>
    <property type="match status" value="1"/>
</dbReference>
<evidence type="ECO:0000256" key="2">
    <source>
        <dbReference type="SAM" id="Phobius"/>
    </source>
</evidence>
<dbReference type="InterPro" id="IPR050163">
    <property type="entry name" value="Apolipoprotein_A1/A4/E"/>
</dbReference>
<name>A0A061BQJ0_BABBI</name>
<keyword evidence="1" id="KW-0175">Coiled coil</keyword>